<dbReference type="RefSeq" id="WP_126617573.1">
    <property type="nucleotide sequence ID" value="NZ_CP034562.1"/>
</dbReference>
<gene>
    <name evidence="1" type="ORF">EI427_18600</name>
</gene>
<reference evidence="1 2" key="1">
    <citation type="submission" date="2018-12" db="EMBL/GenBank/DDBJ databases">
        <title>Flammeovirga pectinis sp. nov., isolated from the gut of the Korean scallop, Patinopecten yessoensis.</title>
        <authorList>
            <person name="Bae J.-W."/>
            <person name="Jeong Y.-S."/>
            <person name="Kang W."/>
        </authorList>
    </citation>
    <scope>NUCLEOTIDE SEQUENCE [LARGE SCALE GENOMIC DNA]</scope>
    <source>
        <strain evidence="1 2">L12M1</strain>
    </source>
</reference>
<dbReference type="Proteomes" id="UP000267268">
    <property type="component" value="Chromosome 1"/>
</dbReference>
<keyword evidence="2" id="KW-1185">Reference proteome</keyword>
<evidence type="ECO:0000313" key="2">
    <source>
        <dbReference type="Proteomes" id="UP000267268"/>
    </source>
</evidence>
<name>A0A3S9P7U2_9BACT</name>
<dbReference type="AlphaFoldDB" id="A0A3S9P7U2"/>
<evidence type="ECO:0000313" key="1">
    <source>
        <dbReference type="EMBL" id="AZQ64162.1"/>
    </source>
</evidence>
<dbReference type="EMBL" id="CP034562">
    <property type="protein sequence ID" value="AZQ64162.1"/>
    <property type="molecule type" value="Genomic_DNA"/>
</dbReference>
<dbReference type="KEGG" id="fll:EI427_18600"/>
<sequence>MSRCGFILEKTAIEIGYLEGKGFKSESGVYQKYIFKPNPLNSEAFTINFVEVAFIPSESHHQLFIIADKFLKDGLYKSFCIKNTELDNTLISNKIKGILEI</sequence>
<organism evidence="1 2">
    <name type="scientific">Flammeovirga pectinis</name>
    <dbReference type="NCBI Taxonomy" id="2494373"/>
    <lineage>
        <taxon>Bacteria</taxon>
        <taxon>Pseudomonadati</taxon>
        <taxon>Bacteroidota</taxon>
        <taxon>Cytophagia</taxon>
        <taxon>Cytophagales</taxon>
        <taxon>Flammeovirgaceae</taxon>
        <taxon>Flammeovirga</taxon>
    </lineage>
</organism>
<protein>
    <submittedName>
        <fullName evidence="1">Uncharacterized protein</fullName>
    </submittedName>
</protein>
<proteinExistence type="predicted"/>
<accession>A0A3S9P7U2</accession>
<dbReference type="OrthoDB" id="2351239at2"/>